<feature type="chain" id="PRO_5041234301" description="Killer toxin Kp4 domain-containing protein" evidence="1">
    <location>
        <begin position="24"/>
        <end position="218"/>
    </location>
</feature>
<evidence type="ECO:0000313" key="4">
    <source>
        <dbReference type="Proteomes" id="UP001161017"/>
    </source>
</evidence>
<dbReference type="Gene3D" id="3.30.430.10">
    <property type="entry name" value="Killer Toxin P4, subunit A"/>
    <property type="match status" value="1"/>
</dbReference>
<dbReference type="Pfam" id="PF09044">
    <property type="entry name" value="Kp4"/>
    <property type="match status" value="1"/>
</dbReference>
<proteinExistence type="predicted"/>
<evidence type="ECO:0000313" key="3">
    <source>
        <dbReference type="EMBL" id="MDI1487651.1"/>
    </source>
</evidence>
<keyword evidence="1" id="KW-0732">Signal</keyword>
<dbReference type="InterPro" id="IPR015131">
    <property type="entry name" value="Killer_tox_Kp4"/>
</dbReference>
<evidence type="ECO:0000259" key="2">
    <source>
        <dbReference type="Pfam" id="PF09044"/>
    </source>
</evidence>
<sequence>MHSSLLALPALLLPFLQPRTTSALGINCRGSSLCHLASWENSNSNTIDQILRDAIWESSLPNSTVYHSGDHVICISGKQSVSLTGSGSQETEGGQTATGSFTMTGALHTGGICVFPQCDNCALTLGDIRPLMDALLEHGCGTCGSVPVEYVTKGNNDPSPGILTANYVSSPSCIDNCIGANGNSSNPTAGGGDAATATSKRGLVRSAKFIDGTPMVEE</sequence>
<feature type="signal peptide" evidence="1">
    <location>
        <begin position="1"/>
        <end position="23"/>
    </location>
</feature>
<reference evidence="3" key="1">
    <citation type="journal article" date="2023" name="Genome Biol. Evol.">
        <title>First Whole Genome Sequence and Flow Cytometry Genome Size Data for the Lichen-Forming Fungus Ramalina farinacea (Ascomycota).</title>
        <authorList>
            <person name="Llewellyn T."/>
            <person name="Mian S."/>
            <person name="Hill R."/>
            <person name="Leitch I.J."/>
            <person name="Gaya E."/>
        </authorList>
    </citation>
    <scope>NUCLEOTIDE SEQUENCE</scope>
    <source>
        <strain evidence="3">LIQ254RAFAR</strain>
    </source>
</reference>
<gene>
    <name evidence="3" type="ORF">OHK93_006921</name>
</gene>
<keyword evidence="4" id="KW-1185">Reference proteome</keyword>
<accession>A0AA43TQJ1</accession>
<organism evidence="3 4">
    <name type="scientific">Ramalina farinacea</name>
    <dbReference type="NCBI Taxonomy" id="258253"/>
    <lineage>
        <taxon>Eukaryota</taxon>
        <taxon>Fungi</taxon>
        <taxon>Dikarya</taxon>
        <taxon>Ascomycota</taxon>
        <taxon>Pezizomycotina</taxon>
        <taxon>Lecanoromycetes</taxon>
        <taxon>OSLEUM clade</taxon>
        <taxon>Lecanoromycetidae</taxon>
        <taxon>Lecanorales</taxon>
        <taxon>Lecanorineae</taxon>
        <taxon>Ramalinaceae</taxon>
        <taxon>Ramalina</taxon>
    </lineage>
</organism>
<dbReference type="InterPro" id="IPR011329">
    <property type="entry name" value="Killer_tox_Kp4/SMK"/>
</dbReference>
<dbReference type="AlphaFoldDB" id="A0AA43TQJ1"/>
<dbReference type="EMBL" id="JAPUFD010000006">
    <property type="protein sequence ID" value="MDI1487651.1"/>
    <property type="molecule type" value="Genomic_DNA"/>
</dbReference>
<dbReference type="Proteomes" id="UP001161017">
    <property type="component" value="Unassembled WGS sequence"/>
</dbReference>
<protein>
    <recommendedName>
        <fullName evidence="2">Killer toxin Kp4 domain-containing protein</fullName>
    </recommendedName>
</protein>
<comment type="caution">
    <text evidence="3">The sequence shown here is derived from an EMBL/GenBank/DDBJ whole genome shotgun (WGS) entry which is preliminary data.</text>
</comment>
<feature type="domain" description="Killer toxin Kp4" evidence="2">
    <location>
        <begin position="19"/>
        <end position="169"/>
    </location>
</feature>
<evidence type="ECO:0000256" key="1">
    <source>
        <dbReference type="SAM" id="SignalP"/>
    </source>
</evidence>
<dbReference type="GO" id="GO:0005576">
    <property type="term" value="C:extracellular region"/>
    <property type="evidence" value="ECO:0007669"/>
    <property type="project" value="InterPro"/>
</dbReference>
<name>A0AA43TQJ1_9LECA</name>
<dbReference type="SUPFAM" id="SSF55221">
    <property type="entry name" value="Yeast killer toxins"/>
    <property type="match status" value="2"/>
</dbReference>